<accession>A0AC61NG33</accession>
<name>A0AC61NG33_9BACT</name>
<dbReference type="Proteomes" id="UP000826212">
    <property type="component" value="Chromosome"/>
</dbReference>
<keyword evidence="2" id="KW-1185">Reference proteome</keyword>
<evidence type="ECO:0000313" key="2">
    <source>
        <dbReference type="Proteomes" id="UP000826212"/>
    </source>
</evidence>
<organism evidence="1 2">
    <name type="scientific">Halosquirtibacter laminarini</name>
    <dbReference type="NCBI Taxonomy" id="3374600"/>
    <lineage>
        <taxon>Bacteria</taxon>
        <taxon>Pseudomonadati</taxon>
        <taxon>Bacteroidota</taxon>
        <taxon>Bacteroidia</taxon>
        <taxon>Marinilabiliales</taxon>
        <taxon>Prolixibacteraceae</taxon>
        <taxon>Halosquirtibacter</taxon>
    </lineage>
</organism>
<reference evidence="1" key="1">
    <citation type="submission" date="2021-08" db="EMBL/GenBank/DDBJ databases">
        <title>Novel anaerobic bacterium isolated from sea squirt in East Sea, Republic of Korea.</title>
        <authorList>
            <person name="Nguyen T.H."/>
            <person name="Li Z."/>
            <person name="Lee Y.-J."/>
            <person name="Ko J."/>
            <person name="Kim S.-G."/>
        </authorList>
    </citation>
    <scope>NUCLEOTIDE SEQUENCE</scope>
    <source>
        <strain evidence="1">KCTC 25031</strain>
    </source>
</reference>
<dbReference type="EMBL" id="CP081303">
    <property type="protein sequence ID" value="QZE13185.1"/>
    <property type="molecule type" value="Genomic_DNA"/>
</dbReference>
<sequence length="524" mass="60528">MSQLKKSMYGALSLALVFCFSCASKTAKKEKKEKTKTCCQETFKPTWESLAKAKPATWWESGKFGIFIHWGPYSVAGYKDGNKGYAEAITNHMYQHPEKYVSFFKKKFGAAPPEFGYKDWVKLYTAENWNPKAWAELFKNSGARYVIPTGEHHDGFVNWDSDLTEWCATKKGPKRDLIGDLAKAVRSEGLKFGISYHRERHPSRFTDGFKVHDKPFQQVAEEIKRDPSAADLYGPFDYSDEFISDYVARWKEAEDKYQPDFMWIDDVPILYAAKGDPQVEKFENAYKKMISDYLNHAKEWGKEVYFNNKGKHRNFPEGVGCDEMDNMAVDKIGAHWQNPATLGISYAYMQNEEIHDLYKTPEELVRLLVDVVSKNGNLLLNIGPRADGTIPEGMQRRLLAMGKWLKHNGDAIYDTKPWKVYGEFTGDIIEEKEVHYNNHSMRIHEKEYRYTSKNNTIFVTSFQNDAQDIHLHELHSLDAAKIKSVETMDGQELKWSIDDHALVIKPKKNNNFYLATVYKVNLNL</sequence>
<proteinExistence type="predicted"/>
<evidence type="ECO:0000313" key="1">
    <source>
        <dbReference type="EMBL" id="QZE13185.1"/>
    </source>
</evidence>
<gene>
    <name evidence="1" type="ORF">K4L44_11360</name>
</gene>
<protein>
    <submittedName>
        <fullName evidence="1">Alpha-L-fucosidase</fullName>
    </submittedName>
</protein>